<proteinExistence type="predicted"/>
<organism evidence="2">
    <name type="scientific">Siphoviridae sp. ctEIp38</name>
    <dbReference type="NCBI Taxonomy" id="2825394"/>
    <lineage>
        <taxon>Viruses</taxon>
        <taxon>Duplodnaviria</taxon>
        <taxon>Heunggongvirae</taxon>
        <taxon>Uroviricota</taxon>
        <taxon>Caudoviricetes</taxon>
    </lineage>
</organism>
<reference evidence="2" key="1">
    <citation type="journal article" date="2021" name="Proc. Natl. Acad. Sci. U.S.A.">
        <title>A Catalog of Tens of Thousands of Viruses from Human Metagenomes Reveals Hidden Associations with Chronic Diseases.</title>
        <authorList>
            <person name="Tisza M.J."/>
            <person name="Buck C.B."/>
        </authorList>
    </citation>
    <scope>NUCLEOTIDE SEQUENCE</scope>
    <source>
        <strain evidence="2">CtEIp38</strain>
    </source>
</reference>
<accession>A0A8S5QET0</accession>
<name>A0A8S5QET0_9CAUD</name>
<dbReference type="Pfam" id="PF16476">
    <property type="entry name" value="DUF5053"/>
    <property type="match status" value="1"/>
</dbReference>
<evidence type="ECO:0000313" key="2">
    <source>
        <dbReference type="EMBL" id="DAE17277.1"/>
    </source>
</evidence>
<keyword evidence="1" id="KW-0175">Coiled coil</keyword>
<dbReference type="EMBL" id="BK015638">
    <property type="protein sequence ID" value="DAE17277.1"/>
    <property type="molecule type" value="Genomic_DNA"/>
</dbReference>
<dbReference type="InterPro" id="IPR032483">
    <property type="entry name" value="DUF5053"/>
</dbReference>
<evidence type="ECO:0008006" key="3">
    <source>
        <dbReference type="Google" id="ProtNLM"/>
    </source>
</evidence>
<protein>
    <recommendedName>
        <fullName evidence="3">DUF5053 domain-containing protein</fullName>
    </recommendedName>
</protein>
<evidence type="ECO:0000256" key="1">
    <source>
        <dbReference type="SAM" id="Coils"/>
    </source>
</evidence>
<sequence>MEDYKNKIKALAERNRLATTDEERAAVSAEMNALRSENEQAFTEALEGLIKTTAEDVQVQRMAERLGEITDMVSMAYIAKTYFKKSRSWLAHKLNGNIINGKPSQFSDEELKTLRFALSDMSNKLSSMSVAL</sequence>
<feature type="coiled-coil region" evidence="1">
    <location>
        <begin position="1"/>
        <end position="37"/>
    </location>
</feature>